<evidence type="ECO:0000313" key="2">
    <source>
        <dbReference type="Proteomes" id="UP000242715"/>
    </source>
</evidence>
<keyword evidence="2" id="KW-1185">Reference proteome</keyword>
<evidence type="ECO:0000313" key="1">
    <source>
        <dbReference type="EMBL" id="GAU46342.1"/>
    </source>
</evidence>
<proteinExistence type="predicted"/>
<protein>
    <submittedName>
        <fullName evidence="1">Uncharacterized protein</fullName>
    </submittedName>
</protein>
<accession>A0A2Z6PB09</accession>
<sequence length="115" mass="13181">MLTATIITGSQIINLIIGDTFHRPVSQIQQRSFSVERLRASRPYEFRELRPGVDEFVVQRPLYMEDRRSLGVSQRIGFEGRFQNLMGEKTGPVSSSRHANAVGFAWRIKGGYRPR</sequence>
<gene>
    <name evidence="1" type="ORF">TSUD_180750</name>
</gene>
<name>A0A2Z6PB09_TRISU</name>
<dbReference type="AlphaFoldDB" id="A0A2Z6PB09"/>
<reference evidence="2" key="1">
    <citation type="journal article" date="2017" name="Front. Plant Sci.">
        <title>Climate Clever Clovers: New Paradigm to Reduce the Environmental Footprint of Ruminants by Breeding Low Methanogenic Forages Utilizing Haplotype Variation.</title>
        <authorList>
            <person name="Kaur P."/>
            <person name="Appels R."/>
            <person name="Bayer P.E."/>
            <person name="Keeble-Gagnere G."/>
            <person name="Wang J."/>
            <person name="Hirakawa H."/>
            <person name="Shirasawa K."/>
            <person name="Vercoe P."/>
            <person name="Stefanova K."/>
            <person name="Durmic Z."/>
            <person name="Nichols P."/>
            <person name="Revell C."/>
            <person name="Isobe S.N."/>
            <person name="Edwards D."/>
            <person name="Erskine W."/>
        </authorList>
    </citation>
    <scope>NUCLEOTIDE SEQUENCE [LARGE SCALE GENOMIC DNA]</scope>
    <source>
        <strain evidence="2">cv. Daliak</strain>
    </source>
</reference>
<dbReference type="Proteomes" id="UP000242715">
    <property type="component" value="Unassembled WGS sequence"/>
</dbReference>
<organism evidence="1 2">
    <name type="scientific">Trifolium subterraneum</name>
    <name type="common">Subterranean clover</name>
    <dbReference type="NCBI Taxonomy" id="3900"/>
    <lineage>
        <taxon>Eukaryota</taxon>
        <taxon>Viridiplantae</taxon>
        <taxon>Streptophyta</taxon>
        <taxon>Embryophyta</taxon>
        <taxon>Tracheophyta</taxon>
        <taxon>Spermatophyta</taxon>
        <taxon>Magnoliopsida</taxon>
        <taxon>eudicotyledons</taxon>
        <taxon>Gunneridae</taxon>
        <taxon>Pentapetalae</taxon>
        <taxon>rosids</taxon>
        <taxon>fabids</taxon>
        <taxon>Fabales</taxon>
        <taxon>Fabaceae</taxon>
        <taxon>Papilionoideae</taxon>
        <taxon>50 kb inversion clade</taxon>
        <taxon>NPAAA clade</taxon>
        <taxon>Hologalegina</taxon>
        <taxon>IRL clade</taxon>
        <taxon>Trifolieae</taxon>
        <taxon>Trifolium</taxon>
    </lineage>
</organism>
<dbReference type="EMBL" id="DF974203">
    <property type="protein sequence ID" value="GAU46342.1"/>
    <property type="molecule type" value="Genomic_DNA"/>
</dbReference>